<evidence type="ECO:0000259" key="1">
    <source>
        <dbReference type="PROSITE" id="PS50933"/>
    </source>
</evidence>
<dbReference type="Pfam" id="PF17963">
    <property type="entry name" value="Big_9"/>
    <property type="match status" value="1"/>
</dbReference>
<proteinExistence type="predicted"/>
<sequence length="559" mass="58285">MVRHFAVRLLAIGFLLVVPSLGMAELTLTGPVTPPHNYPLWYQDANGLKMELCTQDNGFCLLVGPEEGGIDPVLGVGVETFWFSAAVAFDQPGIVGGVGLDLEGAFLNEAVIDGDQMSFGRVRIRLDVDQVGTYRVIHPYGEDTFVVDALVAGNEINFTEDIGCVAGPCDFDLALTSRIGPFLFWDSELPQLDVNGEPHVGNPNLLHTVLGSPTGNNFVRIERNGVQVAIENQFALMGKVFTGDGNTAPTPLNDVASTTPGTPVLIDVLANDTFTDIPINPGSVTIATPPTGGTAVMAVENGKVMVRYTPNGGFTGPDSFSYTVRNFAGLAGVDESAPAVVSLEVEALAVNRAELRPNLLKWRIEGTSSDATDNSILLLSEPLAVNATLSGAQEVPPVTTTGSGSALVTPAADLASLDFTLSTANLLNTQAAHIHVGAPGVDGPIIFNLAIGLFGSPVSGTLTAADLQPQPAQGINTFDDALRAILSGRAYVNVHTDGNPGGEIRGQLGPARLIGEVPVQADGSWSFQGKSTALPPTGGGIRAISSNAIAVPDVPLERR</sequence>
<accession>A0ABM8HYL4</accession>
<dbReference type="EMBL" id="AP024355">
    <property type="protein sequence ID" value="BCR05891.1"/>
    <property type="molecule type" value="Genomic_DNA"/>
</dbReference>
<gene>
    <name evidence="2" type="ORF">DESUT3_29600</name>
</gene>
<dbReference type="InterPro" id="IPR010895">
    <property type="entry name" value="CHRD"/>
</dbReference>
<dbReference type="Proteomes" id="UP001319827">
    <property type="component" value="Chromosome"/>
</dbReference>
<protein>
    <recommendedName>
        <fullName evidence="1">CHRD domain-containing protein</fullName>
    </recommendedName>
</protein>
<organism evidence="2 3">
    <name type="scientific">Desulfuromonas versatilis</name>
    <dbReference type="NCBI Taxonomy" id="2802975"/>
    <lineage>
        <taxon>Bacteria</taxon>
        <taxon>Pseudomonadati</taxon>
        <taxon>Thermodesulfobacteriota</taxon>
        <taxon>Desulfuromonadia</taxon>
        <taxon>Desulfuromonadales</taxon>
        <taxon>Desulfuromonadaceae</taxon>
        <taxon>Desulfuromonas</taxon>
    </lineage>
</organism>
<reference evidence="2 3" key="1">
    <citation type="journal article" date="2016" name="C (Basel)">
        <title>Selective Growth of and Electricity Production by Marine Exoelectrogenic Bacteria in Self-Aggregated Hydrogel of Microbially Reduced Graphene Oxide.</title>
        <authorList>
            <person name="Yoshida N."/>
            <person name="Goto Y."/>
            <person name="Miyata Y."/>
        </authorList>
    </citation>
    <scope>NUCLEOTIDE SEQUENCE [LARGE SCALE GENOMIC DNA]</scope>
    <source>
        <strain evidence="2 3">NIT-T3</strain>
    </source>
</reference>
<keyword evidence="3" id="KW-1185">Reference proteome</keyword>
<reference evidence="2 3" key="2">
    <citation type="journal article" date="2021" name="Int. J. Syst. Evol. Microbiol.">
        <title>Isolation and Polyphasic Characterization of Desulfuromonas versatilis sp. Nov., an Electrogenic Bacteria Capable of Versatile Metabolism Isolated from a Graphene Oxide-Reducing Enrichment Culture.</title>
        <authorList>
            <person name="Xie L."/>
            <person name="Yoshida N."/>
            <person name="Ishii S."/>
            <person name="Meng L."/>
        </authorList>
    </citation>
    <scope>NUCLEOTIDE SEQUENCE [LARGE SCALE GENOMIC DNA]</scope>
    <source>
        <strain evidence="2 3">NIT-T3</strain>
    </source>
</reference>
<name>A0ABM8HYL4_9BACT</name>
<evidence type="ECO:0000313" key="2">
    <source>
        <dbReference type="EMBL" id="BCR05891.1"/>
    </source>
</evidence>
<dbReference type="Gene3D" id="2.60.40.3440">
    <property type="match status" value="1"/>
</dbReference>
<feature type="domain" description="CHRD" evidence="1">
    <location>
        <begin position="381"/>
        <end position="513"/>
    </location>
</feature>
<dbReference type="RefSeq" id="WP_221249285.1">
    <property type="nucleotide sequence ID" value="NZ_AP024355.1"/>
</dbReference>
<dbReference type="SMART" id="SM00754">
    <property type="entry name" value="CHRD"/>
    <property type="match status" value="1"/>
</dbReference>
<evidence type="ECO:0000313" key="3">
    <source>
        <dbReference type="Proteomes" id="UP001319827"/>
    </source>
</evidence>
<dbReference type="Pfam" id="PF07452">
    <property type="entry name" value="CHRD"/>
    <property type="match status" value="1"/>
</dbReference>
<dbReference type="PROSITE" id="PS50933">
    <property type="entry name" value="CHRD"/>
    <property type="match status" value="1"/>
</dbReference>